<reference evidence="2 3" key="1">
    <citation type="submission" date="2020-11" db="EMBL/GenBank/DDBJ databases">
        <title>Amino acid is mineralized and recycled by bacteria in oceanic microbiome.</title>
        <authorList>
            <person name="Zheng L.Y."/>
        </authorList>
    </citation>
    <scope>NUCLEOTIDE SEQUENCE [LARGE SCALE GENOMIC DNA]</scope>
    <source>
        <strain evidence="2 3">A32-1</strain>
    </source>
</reference>
<dbReference type="EMBL" id="CP064760">
    <property type="protein sequence ID" value="QPE04906.1"/>
    <property type="molecule type" value="Genomic_DNA"/>
</dbReference>
<keyword evidence="1" id="KW-0812">Transmembrane</keyword>
<dbReference type="NCBIfam" id="TIGR01167">
    <property type="entry name" value="LPXTG_anchor"/>
    <property type="match status" value="1"/>
</dbReference>
<dbReference type="KEGG" id="msf:IT882_01920"/>
<accession>A0A7S8RH97</accession>
<keyword evidence="1" id="KW-0472">Membrane</keyword>
<keyword evidence="1" id="KW-1133">Transmembrane helix</keyword>
<name>A0A7S8RH97_9MICO</name>
<evidence type="ECO:0000313" key="3">
    <source>
        <dbReference type="Proteomes" id="UP000594480"/>
    </source>
</evidence>
<proteinExistence type="predicted"/>
<evidence type="ECO:0000256" key="1">
    <source>
        <dbReference type="SAM" id="Phobius"/>
    </source>
</evidence>
<gene>
    <name evidence="2" type="ORF">IT882_01920</name>
</gene>
<feature type="transmembrane region" description="Helical" evidence="1">
    <location>
        <begin position="86"/>
        <end position="107"/>
    </location>
</feature>
<keyword evidence="3" id="KW-1185">Reference proteome</keyword>
<dbReference type="Proteomes" id="UP000594480">
    <property type="component" value="Chromosome"/>
</dbReference>
<dbReference type="AlphaFoldDB" id="A0A7S8RH97"/>
<dbReference type="RefSeq" id="WP_195692932.1">
    <property type="nucleotide sequence ID" value="NZ_CP064760.1"/>
</dbReference>
<sequence length="114" mass="11454">MFDFSGTGTVEYTLTGEGVGPANLAMVKAAPTSTAVSKAAGETVKVTLPTNAQGSYELKGVLGSESISLTINATIASTGFDAGSMLGVWIGGGVLLLGGVLVTVFAARRERQDA</sequence>
<protein>
    <submittedName>
        <fullName evidence="2">LPXTG cell wall anchor domain-containing protein</fullName>
    </submittedName>
</protein>
<evidence type="ECO:0000313" key="2">
    <source>
        <dbReference type="EMBL" id="QPE04906.1"/>
    </source>
</evidence>
<organism evidence="2 3">
    <name type="scientific">Microbacterium schleiferi</name>
    <dbReference type="NCBI Taxonomy" id="69362"/>
    <lineage>
        <taxon>Bacteria</taxon>
        <taxon>Bacillati</taxon>
        <taxon>Actinomycetota</taxon>
        <taxon>Actinomycetes</taxon>
        <taxon>Micrococcales</taxon>
        <taxon>Microbacteriaceae</taxon>
        <taxon>Microbacterium</taxon>
    </lineage>
</organism>